<accession>A0ABU1JEG7</accession>
<evidence type="ECO:0000256" key="1">
    <source>
        <dbReference type="SAM" id="SignalP"/>
    </source>
</evidence>
<keyword evidence="3" id="KW-1185">Reference proteome</keyword>
<gene>
    <name evidence="2" type="ORF">JOE69_003067</name>
</gene>
<proteinExistence type="predicted"/>
<evidence type="ECO:0000313" key="3">
    <source>
        <dbReference type="Proteomes" id="UP001185069"/>
    </source>
</evidence>
<dbReference type="RefSeq" id="WP_309800146.1">
    <property type="nucleotide sequence ID" value="NZ_BAAAHY010000004.1"/>
</dbReference>
<evidence type="ECO:0000313" key="2">
    <source>
        <dbReference type="EMBL" id="MDR6270829.1"/>
    </source>
</evidence>
<keyword evidence="1" id="KW-0732">Signal</keyword>
<organism evidence="2 3">
    <name type="scientific">Arthrobacter russicus</name>
    <dbReference type="NCBI Taxonomy" id="172040"/>
    <lineage>
        <taxon>Bacteria</taxon>
        <taxon>Bacillati</taxon>
        <taxon>Actinomycetota</taxon>
        <taxon>Actinomycetes</taxon>
        <taxon>Micrococcales</taxon>
        <taxon>Micrococcaceae</taxon>
        <taxon>Arthrobacter</taxon>
    </lineage>
</organism>
<sequence length="210" mass="22051">MRRIGLLITTATLAVGLLAGTAPAASAAGGISSNTKHTLADLPCDGVQYPVLTSKNAYTEAAGTTVRLPKGVKSTLTTTDSTTTIDQVQDSYTQSVKLAIGLSPEFTKSLKGSAGADYTYTRSTTYTNGTTVAFSQSNQISLTAQVDGLTATPTFYKLQGWGAYWKCDVNTTAQVKMSADDAVRIDIVEASGWVLEKNGQPASKNDFTSN</sequence>
<reference evidence="2 3" key="1">
    <citation type="submission" date="2023-07" db="EMBL/GenBank/DDBJ databases">
        <title>Sequencing the genomes of 1000 actinobacteria strains.</title>
        <authorList>
            <person name="Klenk H.-P."/>
        </authorList>
    </citation>
    <scope>NUCLEOTIDE SEQUENCE [LARGE SCALE GENOMIC DNA]</scope>
    <source>
        <strain evidence="2 3">DSM 14555</strain>
    </source>
</reference>
<protein>
    <submittedName>
        <fullName evidence="2">Uncharacterized protein</fullName>
    </submittedName>
</protein>
<comment type="caution">
    <text evidence="2">The sequence shown here is derived from an EMBL/GenBank/DDBJ whole genome shotgun (WGS) entry which is preliminary data.</text>
</comment>
<dbReference type="EMBL" id="JAVDQF010000001">
    <property type="protein sequence ID" value="MDR6270829.1"/>
    <property type="molecule type" value="Genomic_DNA"/>
</dbReference>
<feature type="signal peptide" evidence="1">
    <location>
        <begin position="1"/>
        <end position="27"/>
    </location>
</feature>
<dbReference type="Proteomes" id="UP001185069">
    <property type="component" value="Unassembled WGS sequence"/>
</dbReference>
<name>A0ABU1JEG7_9MICC</name>
<feature type="chain" id="PRO_5046274031" evidence="1">
    <location>
        <begin position="28"/>
        <end position="210"/>
    </location>
</feature>